<evidence type="ECO:0000256" key="3">
    <source>
        <dbReference type="ARBA" id="ARBA00018689"/>
    </source>
</evidence>
<evidence type="ECO:0000313" key="9">
    <source>
        <dbReference type="EMBL" id="ODQ80810.1"/>
    </source>
</evidence>
<dbReference type="AlphaFoldDB" id="A0A1E3QT13"/>
<keyword evidence="7" id="KW-0539">Nucleus</keyword>
<dbReference type="InterPro" id="IPR019310">
    <property type="entry name" value="Efg1"/>
</dbReference>
<protein>
    <recommendedName>
        <fullName evidence="3">rRNA-processing protein EFG1</fullName>
    </recommendedName>
    <alternativeName>
        <fullName evidence="4">rRNA-processing protein efg1</fullName>
    </alternativeName>
</protein>
<gene>
    <name evidence="9" type="ORF">BABINDRAFT_34486</name>
</gene>
<evidence type="ECO:0000256" key="7">
    <source>
        <dbReference type="ARBA" id="ARBA00023242"/>
    </source>
</evidence>
<dbReference type="PANTHER" id="PTHR33911:SF1">
    <property type="entry name" value="RRNA-PROCESSING PROTEIN EFG1"/>
    <property type="match status" value="1"/>
</dbReference>
<dbReference type="EMBL" id="KV454429">
    <property type="protein sequence ID" value="ODQ80810.1"/>
    <property type="molecule type" value="Genomic_DNA"/>
</dbReference>
<keyword evidence="5" id="KW-0698">rRNA processing</keyword>
<evidence type="ECO:0000256" key="8">
    <source>
        <dbReference type="SAM" id="MobiDB-lite"/>
    </source>
</evidence>
<dbReference type="Pfam" id="PF10153">
    <property type="entry name" value="Efg1"/>
    <property type="match status" value="1"/>
</dbReference>
<evidence type="ECO:0000256" key="4">
    <source>
        <dbReference type="ARBA" id="ARBA00019827"/>
    </source>
</evidence>
<dbReference type="RefSeq" id="XP_018986138.1">
    <property type="nucleotide sequence ID" value="XM_019131680.1"/>
</dbReference>
<dbReference type="GO" id="GO:0030688">
    <property type="term" value="C:preribosome, small subunit precursor"/>
    <property type="evidence" value="ECO:0007669"/>
    <property type="project" value="TreeGrafter"/>
</dbReference>
<dbReference type="STRING" id="984486.A0A1E3QT13"/>
<evidence type="ECO:0000313" key="10">
    <source>
        <dbReference type="Proteomes" id="UP000094336"/>
    </source>
</evidence>
<keyword evidence="10" id="KW-1185">Reference proteome</keyword>
<dbReference type="OrthoDB" id="47732at2759"/>
<dbReference type="PANTHER" id="PTHR33911">
    <property type="entry name" value="RRNA-PROCESSING PROTEIN EFG1"/>
    <property type="match status" value="1"/>
</dbReference>
<evidence type="ECO:0000256" key="6">
    <source>
        <dbReference type="ARBA" id="ARBA00023054"/>
    </source>
</evidence>
<evidence type="ECO:0000256" key="2">
    <source>
        <dbReference type="ARBA" id="ARBA00006916"/>
    </source>
</evidence>
<comment type="subcellular location">
    <subcellularLocation>
        <location evidence="1">Nucleus</location>
        <location evidence="1">Nucleolus</location>
    </subcellularLocation>
</comment>
<name>A0A1E3QT13_9ASCO</name>
<organism evidence="9 10">
    <name type="scientific">Babjeviella inositovora NRRL Y-12698</name>
    <dbReference type="NCBI Taxonomy" id="984486"/>
    <lineage>
        <taxon>Eukaryota</taxon>
        <taxon>Fungi</taxon>
        <taxon>Dikarya</taxon>
        <taxon>Ascomycota</taxon>
        <taxon>Saccharomycotina</taxon>
        <taxon>Pichiomycetes</taxon>
        <taxon>Serinales incertae sedis</taxon>
        <taxon>Babjeviella</taxon>
    </lineage>
</organism>
<dbReference type="GeneID" id="30149533"/>
<dbReference type="InterPro" id="IPR050786">
    <property type="entry name" value="EFG1_rRNA-proc"/>
</dbReference>
<evidence type="ECO:0000256" key="5">
    <source>
        <dbReference type="ARBA" id="ARBA00022552"/>
    </source>
</evidence>
<dbReference type="GO" id="GO:0005730">
    <property type="term" value="C:nucleolus"/>
    <property type="evidence" value="ECO:0007669"/>
    <property type="project" value="UniProtKB-SubCell"/>
</dbReference>
<dbReference type="GO" id="GO:0000462">
    <property type="term" value="P:maturation of SSU-rRNA from tricistronic rRNA transcript (SSU-rRNA, 5.8S rRNA, LSU-rRNA)"/>
    <property type="evidence" value="ECO:0007669"/>
    <property type="project" value="TreeGrafter"/>
</dbReference>
<dbReference type="Proteomes" id="UP000094336">
    <property type="component" value="Unassembled WGS sequence"/>
</dbReference>
<accession>A0A1E3QT13</accession>
<evidence type="ECO:0000256" key="1">
    <source>
        <dbReference type="ARBA" id="ARBA00004604"/>
    </source>
</evidence>
<comment type="similarity">
    <text evidence="2">Belongs to the EFG1 family.</text>
</comment>
<proteinExistence type="inferred from homology"/>
<sequence length="234" mass="26648">MPAVKSNKREREGGASVEVASSMGAGSSKLRKKIRDIERLLTKKKNLPADVRVANERSLKALKFELENSDLQNRAKIISKKYHMVRFFEKKKALRKLKQASKEMAELEANPDAEKKDLKKQRKVVKHCQVDLAYVINFSKTEKYISLYPNPKEEDAATLNNAKAKRGMQMTEQIRKSFRKECEAMFDNGTLPVSIEDVLEGKKLDNVKQASSGQAAPDATEKKAHEEEEDEFFE</sequence>
<reference evidence="10" key="1">
    <citation type="submission" date="2016-05" db="EMBL/GenBank/DDBJ databases">
        <title>Comparative genomics of biotechnologically important yeasts.</title>
        <authorList>
            <consortium name="DOE Joint Genome Institute"/>
            <person name="Riley R."/>
            <person name="Haridas S."/>
            <person name="Wolfe K.H."/>
            <person name="Lopes M.R."/>
            <person name="Hittinger C.T."/>
            <person name="Goker M."/>
            <person name="Salamov A."/>
            <person name="Wisecaver J."/>
            <person name="Long T.M."/>
            <person name="Aerts A.L."/>
            <person name="Barry K."/>
            <person name="Choi C."/>
            <person name="Clum A."/>
            <person name="Coughlan A.Y."/>
            <person name="Deshpande S."/>
            <person name="Douglass A.P."/>
            <person name="Hanson S.J."/>
            <person name="Klenk H.-P."/>
            <person name="Labutti K."/>
            <person name="Lapidus A."/>
            <person name="Lindquist E."/>
            <person name="Lipzen A."/>
            <person name="Meier-Kolthoff J.P."/>
            <person name="Ohm R.A."/>
            <person name="Otillar R.P."/>
            <person name="Pangilinan J."/>
            <person name="Peng Y."/>
            <person name="Rokas A."/>
            <person name="Rosa C.A."/>
            <person name="Scheuner C."/>
            <person name="Sibirny A.A."/>
            <person name="Slot J.C."/>
            <person name="Stielow J.B."/>
            <person name="Sun H."/>
            <person name="Kurtzman C.P."/>
            <person name="Blackwell M."/>
            <person name="Grigoriev I.V."/>
            <person name="Jeffries T.W."/>
        </authorList>
    </citation>
    <scope>NUCLEOTIDE SEQUENCE [LARGE SCALE GENOMIC DNA]</scope>
    <source>
        <strain evidence="10">NRRL Y-12698</strain>
    </source>
</reference>
<feature type="region of interest" description="Disordered" evidence="8">
    <location>
        <begin position="206"/>
        <end position="234"/>
    </location>
</feature>
<keyword evidence="6" id="KW-0175">Coiled coil</keyword>
<feature type="region of interest" description="Disordered" evidence="8">
    <location>
        <begin position="1"/>
        <end position="30"/>
    </location>
</feature>